<feature type="transmembrane region" description="Helical" evidence="1">
    <location>
        <begin position="263"/>
        <end position="280"/>
    </location>
</feature>
<comment type="caution">
    <text evidence="2">The sequence shown here is derived from an EMBL/GenBank/DDBJ whole genome shotgun (WGS) entry which is preliminary data.</text>
</comment>
<keyword evidence="3" id="KW-1185">Reference proteome</keyword>
<sequence length="418" mass="43913">MFNSPVYVVTIILALLAFAEVVSLVTKAWVPSLLVIMAGYLTLLWSGVLPPDLIPKSAFTSVGIVLVGAVITHMGTLIPLRQIKTQYKAILIALTGVVFATILILVVLGPLLGYPTAVAGTGPVTGGLIAYLITAQKLTEVGLPSLVAVAAIVLGLQSLVGLPLANILLRKYATKLRNSGAFDIPSDAAAALLPGSSVGSPAADSRRRDAGASPAVLVEEVFAPAPRRAFQLVHEKFQQPSILLFLLFIAASMATWLDSLTGINYGVWALLLGLLGRVLGVFPEKAMEKANAFGFGLIAVVVVIMASLSNVTFETVKATIGPAILILVVGAIGIMIGGWLASKVFKWDPLKGMPIALTALFGFPGDFMLCQEVSRSVGRDERERKAIFDELVTPMLVAGFTTVTTASILVASILVTTL</sequence>
<feature type="transmembrane region" description="Helical" evidence="1">
    <location>
        <begin position="57"/>
        <end position="78"/>
    </location>
</feature>
<name>A0A931CRS7_9MICC</name>
<dbReference type="InterPro" id="IPR049576">
    <property type="entry name" value="HDC-like"/>
</dbReference>
<feature type="transmembrane region" description="Helical" evidence="1">
    <location>
        <begin position="146"/>
        <end position="169"/>
    </location>
</feature>
<dbReference type="CDD" id="cd21416">
    <property type="entry name" value="HDC_protein"/>
    <property type="match status" value="1"/>
</dbReference>
<evidence type="ECO:0000313" key="3">
    <source>
        <dbReference type="Proteomes" id="UP000655366"/>
    </source>
</evidence>
<accession>A0A931CRS7</accession>
<organism evidence="2 3">
    <name type="scientific">Arthrobacter terrae</name>
    <dbReference type="NCBI Taxonomy" id="2935737"/>
    <lineage>
        <taxon>Bacteria</taxon>
        <taxon>Bacillati</taxon>
        <taxon>Actinomycetota</taxon>
        <taxon>Actinomycetes</taxon>
        <taxon>Micrococcales</taxon>
        <taxon>Micrococcaceae</taxon>
        <taxon>Arthrobacter</taxon>
    </lineage>
</organism>
<feature type="transmembrane region" description="Helical" evidence="1">
    <location>
        <begin position="33"/>
        <end position="51"/>
    </location>
</feature>
<keyword evidence="1" id="KW-1133">Transmembrane helix</keyword>
<protein>
    <submittedName>
        <fullName evidence="2">Uncharacterized protein</fullName>
    </submittedName>
</protein>
<keyword evidence="1" id="KW-0812">Transmembrane</keyword>
<proteinExistence type="predicted"/>
<dbReference type="Proteomes" id="UP000655366">
    <property type="component" value="Unassembled WGS sequence"/>
</dbReference>
<gene>
    <name evidence="2" type="ORF">IV500_18745</name>
</gene>
<keyword evidence="1" id="KW-0472">Membrane</keyword>
<reference evidence="2 3" key="1">
    <citation type="submission" date="2020-11" db="EMBL/GenBank/DDBJ databases">
        <title>Arthrobacter antarcticus sp. nov., isolated from Antarctic Soil.</title>
        <authorList>
            <person name="Li J."/>
        </authorList>
    </citation>
    <scope>NUCLEOTIDE SEQUENCE [LARGE SCALE GENOMIC DNA]</scope>
    <source>
        <strain evidence="2 3">Z1-20</strain>
    </source>
</reference>
<dbReference type="EMBL" id="JADNYM010000029">
    <property type="protein sequence ID" value="MBG0741405.1"/>
    <property type="molecule type" value="Genomic_DNA"/>
</dbReference>
<feature type="transmembrane region" description="Helical" evidence="1">
    <location>
        <begin position="292"/>
        <end position="313"/>
    </location>
</feature>
<evidence type="ECO:0000313" key="2">
    <source>
        <dbReference type="EMBL" id="MBG0741405.1"/>
    </source>
</evidence>
<evidence type="ECO:0000256" key="1">
    <source>
        <dbReference type="SAM" id="Phobius"/>
    </source>
</evidence>
<dbReference type="RefSeq" id="WP_196398338.1">
    <property type="nucleotide sequence ID" value="NZ_JADNYM010000029.1"/>
</dbReference>
<feature type="transmembrane region" description="Helical" evidence="1">
    <location>
        <begin position="6"/>
        <end position="26"/>
    </location>
</feature>
<feature type="transmembrane region" description="Helical" evidence="1">
    <location>
        <begin position="319"/>
        <end position="341"/>
    </location>
</feature>
<dbReference type="AlphaFoldDB" id="A0A931CRS7"/>
<feature type="transmembrane region" description="Helical" evidence="1">
    <location>
        <begin position="237"/>
        <end position="257"/>
    </location>
</feature>
<feature type="transmembrane region" description="Helical" evidence="1">
    <location>
        <begin position="391"/>
        <end position="415"/>
    </location>
</feature>
<feature type="transmembrane region" description="Helical" evidence="1">
    <location>
        <begin position="90"/>
        <end position="112"/>
    </location>
</feature>